<evidence type="ECO:0000313" key="2">
    <source>
        <dbReference type="EMBL" id="CAA9369738.1"/>
    </source>
</evidence>
<evidence type="ECO:0000256" key="1">
    <source>
        <dbReference type="SAM" id="MobiDB-lite"/>
    </source>
</evidence>
<feature type="compositionally biased region" description="Basic and acidic residues" evidence="1">
    <location>
        <begin position="1"/>
        <end position="17"/>
    </location>
</feature>
<dbReference type="EMBL" id="CADCUK010000076">
    <property type="protein sequence ID" value="CAA9369738.1"/>
    <property type="molecule type" value="Genomic_DNA"/>
</dbReference>
<feature type="region of interest" description="Disordered" evidence="1">
    <location>
        <begin position="1"/>
        <end position="55"/>
    </location>
</feature>
<proteinExistence type="predicted"/>
<accession>A0A6J4MUX5</accession>
<organism evidence="2">
    <name type="scientific">uncultured Nocardioidaceae bacterium</name>
    <dbReference type="NCBI Taxonomy" id="253824"/>
    <lineage>
        <taxon>Bacteria</taxon>
        <taxon>Bacillati</taxon>
        <taxon>Actinomycetota</taxon>
        <taxon>Actinomycetes</taxon>
        <taxon>Propionibacteriales</taxon>
        <taxon>Nocardioidaceae</taxon>
        <taxon>environmental samples</taxon>
    </lineage>
</organism>
<feature type="compositionally biased region" description="Basic and acidic residues" evidence="1">
    <location>
        <begin position="44"/>
        <end position="55"/>
    </location>
</feature>
<sequence>MSAEGRPSKAKRERDYRTLPPAVSLDKTIASVEPDAAPNPDAGRNLDQHRALRDD</sequence>
<reference evidence="2" key="1">
    <citation type="submission" date="2020-02" db="EMBL/GenBank/DDBJ databases">
        <authorList>
            <person name="Meier V. D."/>
        </authorList>
    </citation>
    <scope>NUCLEOTIDE SEQUENCE</scope>
    <source>
        <strain evidence="2">AVDCRST_MAG47</strain>
    </source>
</reference>
<name>A0A6J4MUX5_9ACTN</name>
<dbReference type="AlphaFoldDB" id="A0A6J4MUX5"/>
<protein>
    <submittedName>
        <fullName evidence="2">Uncharacterized protein</fullName>
    </submittedName>
</protein>
<gene>
    <name evidence="2" type="ORF">AVDCRST_MAG47-1084</name>
</gene>